<dbReference type="PANTHER" id="PTHR11014:SF63">
    <property type="entry name" value="METALLOPEPTIDASE, PUTATIVE (AFU_ORTHOLOGUE AFUA_6G09600)-RELATED"/>
    <property type="match status" value="1"/>
</dbReference>
<evidence type="ECO:0000256" key="1">
    <source>
        <dbReference type="ARBA" id="ARBA00022801"/>
    </source>
</evidence>
<keyword evidence="2" id="KW-0464">Manganese</keyword>
<feature type="binding site" evidence="2">
    <location>
        <position position="106"/>
    </location>
    <ligand>
        <name>Mn(2+)</name>
        <dbReference type="ChEBI" id="CHEBI:29035"/>
        <label>2</label>
    </ligand>
</feature>
<comment type="caution">
    <text evidence="4">The sequence shown here is derived from an EMBL/GenBank/DDBJ whole genome shotgun (WGS) entry which is preliminary data.</text>
</comment>
<dbReference type="InterPro" id="IPR017439">
    <property type="entry name" value="Amidohydrolase"/>
</dbReference>
<dbReference type="SUPFAM" id="SSF55031">
    <property type="entry name" value="Bacterial exopeptidase dimerisation domain"/>
    <property type="match status" value="1"/>
</dbReference>
<dbReference type="InterPro" id="IPR002933">
    <property type="entry name" value="Peptidase_M20"/>
</dbReference>
<keyword evidence="1 4" id="KW-0378">Hydrolase</keyword>
<dbReference type="NCBIfam" id="TIGR01891">
    <property type="entry name" value="amidohydrolases"/>
    <property type="match status" value="1"/>
</dbReference>
<dbReference type="InterPro" id="IPR036264">
    <property type="entry name" value="Bact_exopeptidase_dim_dom"/>
</dbReference>
<feature type="binding site" evidence="2">
    <location>
        <position position="359"/>
    </location>
    <ligand>
        <name>Mn(2+)</name>
        <dbReference type="ChEBI" id="CHEBI:29035"/>
        <label>2</label>
    </ligand>
</feature>
<evidence type="ECO:0000313" key="4">
    <source>
        <dbReference type="EMBL" id="NDW44747.1"/>
    </source>
</evidence>
<dbReference type="FunFam" id="3.30.70.360:FF:000001">
    <property type="entry name" value="N-acetyldiaminopimelate deacetylase"/>
    <property type="match status" value="1"/>
</dbReference>
<dbReference type="EMBL" id="JAAGOX010000011">
    <property type="protein sequence ID" value="NDW44747.1"/>
    <property type="molecule type" value="Genomic_DNA"/>
</dbReference>
<dbReference type="Pfam" id="PF01546">
    <property type="entry name" value="Peptidase_M20"/>
    <property type="match status" value="1"/>
</dbReference>
<dbReference type="InterPro" id="IPR011650">
    <property type="entry name" value="Peptidase_M20_dimer"/>
</dbReference>
<protein>
    <submittedName>
        <fullName evidence="4">Amidohydrolase</fullName>
    </submittedName>
</protein>
<comment type="cofactor">
    <cofactor evidence="2">
        <name>Mn(2+)</name>
        <dbReference type="ChEBI" id="CHEBI:29035"/>
    </cofactor>
    <text evidence="2">The Mn(2+) ion enhances activity.</text>
</comment>
<dbReference type="RefSeq" id="WP_164128716.1">
    <property type="nucleotide sequence ID" value="NZ_JAAGOX010000011.1"/>
</dbReference>
<dbReference type="GO" id="GO:0019877">
    <property type="term" value="P:diaminopimelate biosynthetic process"/>
    <property type="evidence" value="ECO:0007669"/>
    <property type="project" value="UniProtKB-ARBA"/>
</dbReference>
<evidence type="ECO:0000256" key="2">
    <source>
        <dbReference type="PIRSR" id="PIRSR005962-1"/>
    </source>
</evidence>
<dbReference type="Gene3D" id="3.40.630.10">
    <property type="entry name" value="Zn peptidases"/>
    <property type="match status" value="1"/>
</dbReference>
<dbReference type="PIRSF" id="PIRSF005962">
    <property type="entry name" value="Pept_M20D_amidohydro"/>
    <property type="match status" value="1"/>
</dbReference>
<gene>
    <name evidence="4" type="ORF">G0P99_07245</name>
</gene>
<name>A0A6B2NQA0_9RHOB</name>
<feature type="binding site" evidence="2">
    <location>
        <position position="104"/>
    </location>
    <ligand>
        <name>Mn(2+)</name>
        <dbReference type="ChEBI" id="CHEBI:29035"/>
        <label>2</label>
    </ligand>
</feature>
<organism evidence="4">
    <name type="scientific">Ruegeria sp. PrR005</name>
    <dbReference type="NCBI Taxonomy" id="2706882"/>
    <lineage>
        <taxon>Bacteria</taxon>
        <taxon>Pseudomonadati</taxon>
        <taxon>Pseudomonadota</taxon>
        <taxon>Alphaproteobacteria</taxon>
        <taxon>Rhodobacterales</taxon>
        <taxon>Roseobacteraceae</taxon>
        <taxon>Ruegeria</taxon>
    </lineage>
</organism>
<feature type="binding site" evidence="2">
    <location>
        <position position="165"/>
    </location>
    <ligand>
        <name>Mn(2+)</name>
        <dbReference type="ChEBI" id="CHEBI:29035"/>
        <label>2</label>
    </ligand>
</feature>
<accession>A0A6B2NQA0</accession>
<proteinExistence type="predicted"/>
<keyword evidence="2" id="KW-0479">Metal-binding</keyword>
<dbReference type="SUPFAM" id="SSF53187">
    <property type="entry name" value="Zn-dependent exopeptidases"/>
    <property type="match status" value="1"/>
</dbReference>
<evidence type="ECO:0000259" key="3">
    <source>
        <dbReference type="Pfam" id="PF07687"/>
    </source>
</evidence>
<dbReference type="Gene3D" id="3.30.70.360">
    <property type="match status" value="1"/>
</dbReference>
<reference evidence="4" key="1">
    <citation type="submission" date="2020-02" db="EMBL/GenBank/DDBJ databases">
        <title>Delineation of the pyrene-degrading pathway in Roseobacter clade bacteria by genomic analysis.</title>
        <authorList>
            <person name="Zhou H."/>
            <person name="Wang H."/>
        </authorList>
    </citation>
    <scope>NUCLEOTIDE SEQUENCE</scope>
    <source>
        <strain evidence="4">PrR005</strain>
    </source>
</reference>
<dbReference type="GO" id="GO:0050118">
    <property type="term" value="F:N-acetyldiaminopimelate deacetylase activity"/>
    <property type="evidence" value="ECO:0007669"/>
    <property type="project" value="UniProtKB-ARBA"/>
</dbReference>
<dbReference type="GO" id="GO:0046872">
    <property type="term" value="F:metal ion binding"/>
    <property type="evidence" value="ECO:0007669"/>
    <property type="project" value="UniProtKB-KW"/>
</dbReference>
<feature type="domain" description="Peptidase M20 dimerisation" evidence="3">
    <location>
        <begin position="188"/>
        <end position="285"/>
    </location>
</feature>
<dbReference type="CDD" id="cd05666">
    <property type="entry name" value="M20_Acy1-like"/>
    <property type="match status" value="1"/>
</dbReference>
<dbReference type="Pfam" id="PF07687">
    <property type="entry name" value="M20_dimer"/>
    <property type="match status" value="1"/>
</dbReference>
<sequence length="388" mass="41597">MPIKNRLADLHPEITGWRRHLHANPELMYDVHETAGFVVERLKEFGIDDITTGVGKTGVVATIKGKSDSKGRVIGLRADMDALPITEITGLDYASTVPGKMHACGHDGHTAMLLGAAKYLAETRNFDGTVVLIFQPAEEGGAGGKAMCDDGLMDRWGIQEVYGMHNAPGIPVGTFAIRPGPLMASSDDFEIVVTGKGGHAASPHDAIDTTLVASQIVVSLHSIVSRNIDPLKSVVLTVGTFKTDSDASNIIAHTVRMTGTVRTLDSEYRAIAEDRVRRVATDIASAYGATAVVNWAPGYPVTINSDAETQHAIEAARAVAGNVDEDTPPIMPSEDFSYMLEERPGAYMFLGNGDTAQCHHPAYNFDDEAIPVGCSWFAEIVERRMPAA</sequence>
<dbReference type="AlphaFoldDB" id="A0A6B2NQA0"/>
<feature type="binding site" evidence="2">
    <location>
        <position position="139"/>
    </location>
    <ligand>
        <name>Mn(2+)</name>
        <dbReference type="ChEBI" id="CHEBI:29035"/>
        <label>2</label>
    </ligand>
</feature>
<dbReference type="PANTHER" id="PTHR11014">
    <property type="entry name" value="PEPTIDASE M20 FAMILY MEMBER"/>
    <property type="match status" value="1"/>
</dbReference>